<protein>
    <recommendedName>
        <fullName evidence="1">Methyltransferase domain-containing protein</fullName>
    </recommendedName>
</protein>
<proteinExistence type="predicted"/>
<evidence type="ECO:0000259" key="1">
    <source>
        <dbReference type="Pfam" id="PF13649"/>
    </source>
</evidence>
<sequence length="262" mass="30950">MQVRELEWQFYTKPKNITMDNSMKLYWELVFKRQTNNDLLRELHNPIRQYEKEMIDGAILDIGCGQSPFLLDFLSTDREIIAIDNEQIQLDFLKKRVESEKSATLKNWSYLNLNFPKDDLPDSTYSLIIFSNLLHFFTLKECVEIGKIIANKSTKGTLIYIGVHSVKFYANNPSNSNNNGYFKHYFTIRDLDKVFPSHLFEKIYYADIDKSDSKSERDLTEEWLDKDIEADGITDPNQRDLIKKNYLKNKRQSDVIAVYRKK</sequence>
<organism evidence="2 3">
    <name type="scientific">Flavobacterium chungbukense</name>
    <dbReference type="NCBI Taxonomy" id="877464"/>
    <lineage>
        <taxon>Bacteria</taxon>
        <taxon>Pseudomonadati</taxon>
        <taxon>Bacteroidota</taxon>
        <taxon>Flavobacteriia</taxon>
        <taxon>Flavobacteriales</taxon>
        <taxon>Flavobacteriaceae</taxon>
        <taxon>Flavobacterium</taxon>
    </lineage>
</organism>
<comment type="caution">
    <text evidence="2">The sequence shown here is derived from an EMBL/GenBank/DDBJ whole genome shotgun (WGS) entry which is preliminary data.</text>
</comment>
<feature type="domain" description="Methyltransferase" evidence="1">
    <location>
        <begin position="59"/>
        <end position="143"/>
    </location>
</feature>
<dbReference type="Proteomes" id="UP001501333">
    <property type="component" value="Unassembled WGS sequence"/>
</dbReference>
<dbReference type="Pfam" id="PF13649">
    <property type="entry name" value="Methyltransf_25"/>
    <property type="match status" value="1"/>
</dbReference>
<dbReference type="InterPro" id="IPR041698">
    <property type="entry name" value="Methyltransf_25"/>
</dbReference>
<gene>
    <name evidence="2" type="ORF">GCM10022250_43790</name>
</gene>
<keyword evidence="3" id="KW-1185">Reference proteome</keyword>
<name>A0ABP7YV71_9FLAO</name>
<dbReference type="SUPFAM" id="SSF53335">
    <property type="entry name" value="S-adenosyl-L-methionine-dependent methyltransferases"/>
    <property type="match status" value="1"/>
</dbReference>
<dbReference type="Gene3D" id="3.40.50.150">
    <property type="entry name" value="Vaccinia Virus protein VP39"/>
    <property type="match status" value="1"/>
</dbReference>
<accession>A0ABP7YV71</accession>
<dbReference type="InterPro" id="IPR029063">
    <property type="entry name" value="SAM-dependent_MTases_sf"/>
</dbReference>
<evidence type="ECO:0000313" key="2">
    <source>
        <dbReference type="EMBL" id="GAA4141831.1"/>
    </source>
</evidence>
<evidence type="ECO:0000313" key="3">
    <source>
        <dbReference type="Proteomes" id="UP001501333"/>
    </source>
</evidence>
<dbReference type="EMBL" id="BAABAO010000016">
    <property type="protein sequence ID" value="GAA4141831.1"/>
    <property type="molecule type" value="Genomic_DNA"/>
</dbReference>
<reference evidence="3" key="1">
    <citation type="journal article" date="2019" name="Int. J. Syst. Evol. Microbiol.">
        <title>The Global Catalogue of Microorganisms (GCM) 10K type strain sequencing project: providing services to taxonomists for standard genome sequencing and annotation.</title>
        <authorList>
            <consortium name="The Broad Institute Genomics Platform"/>
            <consortium name="The Broad Institute Genome Sequencing Center for Infectious Disease"/>
            <person name="Wu L."/>
            <person name="Ma J."/>
        </authorList>
    </citation>
    <scope>NUCLEOTIDE SEQUENCE [LARGE SCALE GENOMIC DNA]</scope>
    <source>
        <strain evidence="3">JCM 17386</strain>
    </source>
</reference>